<protein>
    <submittedName>
        <fullName evidence="2">Uncharacterized protein</fullName>
    </submittedName>
</protein>
<reference evidence="2 3" key="1">
    <citation type="journal article" date="2019" name="Microbiol. Resour. Announc.">
        <title>High-quality draft genome sequence of Fusarium oxysporum f. sp. cubense strain 160527, a causal agent of Panama disease.</title>
        <authorList>
            <person name="Asai S."/>
            <person name="Ayukawa Y."/>
            <person name="Gan P."/>
            <person name="Masuda S."/>
            <person name="Komatsu K."/>
            <person name="Shirasu K."/>
            <person name="Arie T."/>
        </authorList>
    </citation>
    <scope>NUCLEOTIDE SEQUENCE [LARGE SCALE GENOMIC DNA]</scope>
    <source>
        <strain evidence="2 3">160527</strain>
    </source>
</reference>
<comment type="caution">
    <text evidence="2">The sequence shown here is derived from an EMBL/GenBank/DDBJ whole genome shotgun (WGS) entry which is preliminary data.</text>
</comment>
<evidence type="ECO:0000313" key="2">
    <source>
        <dbReference type="EMBL" id="TVY59914.1"/>
    </source>
</evidence>
<evidence type="ECO:0000313" key="3">
    <source>
        <dbReference type="Proteomes" id="UP000320707"/>
    </source>
</evidence>
<proteinExistence type="predicted"/>
<accession>A0A559KKK6</accession>
<evidence type="ECO:0000256" key="1">
    <source>
        <dbReference type="SAM" id="MobiDB-lite"/>
    </source>
</evidence>
<feature type="region of interest" description="Disordered" evidence="1">
    <location>
        <begin position="81"/>
        <end position="129"/>
    </location>
</feature>
<organism evidence="2 3">
    <name type="scientific">Fusarium oxysporum f. sp. cubense</name>
    <dbReference type="NCBI Taxonomy" id="61366"/>
    <lineage>
        <taxon>Eukaryota</taxon>
        <taxon>Fungi</taxon>
        <taxon>Dikarya</taxon>
        <taxon>Ascomycota</taxon>
        <taxon>Pezizomycotina</taxon>
        <taxon>Sordariomycetes</taxon>
        <taxon>Hypocreomycetidae</taxon>
        <taxon>Hypocreales</taxon>
        <taxon>Nectriaceae</taxon>
        <taxon>Fusarium</taxon>
        <taxon>Fusarium oxysporum species complex</taxon>
    </lineage>
</organism>
<sequence length="129" mass="13928">MKSSLLAFAGMALDLPTLQSRFSKSYISAAVRYNGSTRRALQHNEPVICIDSWTGATKPDAGIDATQTSASVTSKTLGTYNDWRPSQAIGDDERTPPDIGQRQMITSRPRPWPGDEKARNAARCLGGSG</sequence>
<dbReference type="Proteomes" id="UP000320707">
    <property type="component" value="Unassembled WGS sequence"/>
</dbReference>
<dbReference type="EMBL" id="SRMI01000012">
    <property type="protein sequence ID" value="TVY59914.1"/>
    <property type="molecule type" value="Genomic_DNA"/>
</dbReference>
<gene>
    <name evidence="2" type="ORF">Focb16_v003380</name>
</gene>
<name>A0A559KKK6_FUSOC</name>
<dbReference type="AlphaFoldDB" id="A0A559KKK6"/>